<keyword evidence="2" id="KW-1133">Transmembrane helix</keyword>
<feature type="region of interest" description="Disordered" evidence="1">
    <location>
        <begin position="492"/>
        <end position="526"/>
    </location>
</feature>
<feature type="compositionally biased region" description="Basic and acidic residues" evidence="1">
    <location>
        <begin position="618"/>
        <end position="644"/>
    </location>
</feature>
<reference evidence="3 4" key="1">
    <citation type="submission" date="2014-11" db="EMBL/GenBank/DDBJ databases">
        <authorList>
            <person name="Wibberg Daniel"/>
        </authorList>
    </citation>
    <scope>NUCLEOTIDE SEQUENCE [LARGE SCALE GENOMIC DNA]</scope>
    <source>
        <strain evidence="3">Rhizoctonia solani AG1-IB 7/3/14</strain>
    </source>
</reference>
<evidence type="ECO:0000313" key="3">
    <source>
        <dbReference type="EMBL" id="CEL61323.1"/>
    </source>
</evidence>
<feature type="transmembrane region" description="Helical" evidence="2">
    <location>
        <begin position="168"/>
        <end position="195"/>
    </location>
</feature>
<accession>A0A0B7FYK3</accession>
<feature type="compositionally biased region" description="Polar residues" evidence="1">
    <location>
        <begin position="430"/>
        <end position="446"/>
    </location>
</feature>
<feature type="region of interest" description="Disordered" evidence="1">
    <location>
        <begin position="345"/>
        <end position="394"/>
    </location>
</feature>
<feature type="compositionally biased region" description="Basic and acidic residues" evidence="1">
    <location>
        <begin position="43"/>
        <end position="57"/>
    </location>
</feature>
<dbReference type="EMBL" id="LN679153">
    <property type="protein sequence ID" value="CEL61323.1"/>
    <property type="molecule type" value="Genomic_DNA"/>
</dbReference>
<keyword evidence="2" id="KW-0812">Transmembrane</keyword>
<evidence type="ECO:0000256" key="2">
    <source>
        <dbReference type="SAM" id="Phobius"/>
    </source>
</evidence>
<protein>
    <recommendedName>
        <fullName evidence="5">Transmembrane protein</fullName>
    </recommendedName>
</protein>
<evidence type="ECO:0000256" key="1">
    <source>
        <dbReference type="SAM" id="MobiDB-lite"/>
    </source>
</evidence>
<dbReference type="OrthoDB" id="3199660at2759"/>
<keyword evidence="4" id="KW-1185">Reference proteome</keyword>
<feature type="region of interest" description="Disordered" evidence="1">
    <location>
        <begin position="250"/>
        <end position="273"/>
    </location>
</feature>
<feature type="compositionally biased region" description="Polar residues" evidence="1">
    <location>
        <begin position="540"/>
        <end position="558"/>
    </location>
</feature>
<keyword evidence="2" id="KW-0472">Membrane</keyword>
<dbReference type="AlphaFoldDB" id="A0A0B7FYK3"/>
<organism evidence="3 4">
    <name type="scientific">Thanatephorus cucumeris (strain AG1-IB / isolate 7/3/14)</name>
    <name type="common">Lettuce bottom rot fungus</name>
    <name type="synonym">Rhizoctonia solani</name>
    <dbReference type="NCBI Taxonomy" id="1108050"/>
    <lineage>
        <taxon>Eukaryota</taxon>
        <taxon>Fungi</taxon>
        <taxon>Dikarya</taxon>
        <taxon>Basidiomycota</taxon>
        <taxon>Agaricomycotina</taxon>
        <taxon>Agaricomycetes</taxon>
        <taxon>Cantharellales</taxon>
        <taxon>Ceratobasidiaceae</taxon>
        <taxon>Rhizoctonia</taxon>
        <taxon>Rhizoctonia solani AG-1</taxon>
    </lineage>
</organism>
<gene>
    <name evidence="3" type="ORF">RSOLAG1IB_09935</name>
</gene>
<sequence length="644" mass="69680">MATSERSAVEVLDEYPDSASRIRMHPRKTDGIGTKDAMVSSARMRETKPNDRRRPNEECFRSQSTVIHHWHETTTQVYDPWKPPRNDDETRSMTMVLPQLPPSPTPMPGSSTTVANRLNRPRLLSSTSTFDALSPSPCLGSSLCTNLPSLTMGEKLVTTSSTVVQKGFSAGTVIALSTVLPAVILLLLIIIIHLLRTRNRTAPTSSPKDHENNFPLADIRRPELSFDVLQHRAVSPFNLSMHDLVFGRSTNSSKPETASVRSHASSDSGHAVTSAHIDLPTIPPIAVTLAPDPNPPPTPVLAIRYPSRFIANDLKARDRASIYVDGTSINSAAASTVVFARGPLTEGGTSGGRPSLDGSIQPLSIDTGRNSRDDFTPSRRTSRDESPITAGTYSGRISAAETLIAGRHTPSNSHRLKLMGIGPPARAHARSQSQPTSTYGLPSLQLSPRVRTRQSPGEPYLGSSLSTPLVQGPPTRPWPQRIYTHRVSASLSTPIQASPSFPHSSPPPAPPPKDYDRPPLSIVVPPRLGAPIRPVAELSALQSPSTPLQQTPRTNTPRTAVPRTPASVLSIQDILGPNRPRGMNDLPEPSAETRERVLRLLGRLPEEPSSSGSGSGEGGERRSREVRRTRSEGRLAGQRRDVTE</sequence>
<feature type="region of interest" description="Disordered" evidence="1">
    <location>
        <begin position="540"/>
        <end position="644"/>
    </location>
</feature>
<proteinExistence type="predicted"/>
<feature type="region of interest" description="Disordered" evidence="1">
    <location>
        <begin position="38"/>
        <end position="57"/>
    </location>
</feature>
<feature type="compositionally biased region" description="Polar residues" evidence="1">
    <location>
        <begin position="250"/>
        <end position="268"/>
    </location>
</feature>
<evidence type="ECO:0000313" key="4">
    <source>
        <dbReference type="Proteomes" id="UP000059188"/>
    </source>
</evidence>
<name>A0A0B7FYK3_THACB</name>
<evidence type="ECO:0008006" key="5">
    <source>
        <dbReference type="Google" id="ProtNLM"/>
    </source>
</evidence>
<feature type="compositionally biased region" description="Basic and acidic residues" evidence="1">
    <location>
        <begin position="369"/>
        <end position="386"/>
    </location>
</feature>
<dbReference type="Proteomes" id="UP000059188">
    <property type="component" value="Unassembled WGS sequence"/>
</dbReference>
<feature type="region of interest" description="Disordered" evidence="1">
    <location>
        <begin position="424"/>
        <end position="480"/>
    </location>
</feature>